<feature type="domain" description="UvrA DNA-binding" evidence="17">
    <location>
        <begin position="181"/>
        <end position="284"/>
    </location>
</feature>
<keyword evidence="7" id="KW-0228">DNA excision</keyword>
<dbReference type="Proteomes" id="UP001625389">
    <property type="component" value="Unassembled WGS sequence"/>
</dbReference>
<keyword evidence="10" id="KW-0067">ATP-binding</keyword>
<protein>
    <recommendedName>
        <fullName evidence="15">UvrABC system protein A</fullName>
    </recommendedName>
    <alternativeName>
        <fullName evidence="16">Excinuclease ABC subunit A</fullName>
    </alternativeName>
</protein>
<keyword evidence="9" id="KW-0862">Zinc</keyword>
<evidence type="ECO:0000256" key="8">
    <source>
        <dbReference type="ARBA" id="ARBA00022771"/>
    </source>
</evidence>
<keyword evidence="6" id="KW-0227">DNA damage</keyword>
<evidence type="ECO:0000256" key="3">
    <source>
        <dbReference type="ARBA" id="ARBA00022723"/>
    </source>
</evidence>
<comment type="subcellular location">
    <subcellularLocation>
        <location evidence="1">Cytoplasm</location>
    </subcellularLocation>
</comment>
<keyword evidence="3" id="KW-0479">Metal-binding</keyword>
<keyword evidence="2" id="KW-0963">Cytoplasm</keyword>
<dbReference type="Gene3D" id="1.10.8.280">
    <property type="entry name" value="ABC transporter ATPase domain-like"/>
    <property type="match status" value="1"/>
</dbReference>
<dbReference type="Gene3D" id="3.40.50.300">
    <property type="entry name" value="P-loop containing nucleotide triphosphate hydrolases"/>
    <property type="match status" value="2"/>
</dbReference>
<gene>
    <name evidence="18" type="ORF">ACEN34_03055</name>
</gene>
<name>A0ABW8U9N6_9LACO</name>
<evidence type="ECO:0000256" key="7">
    <source>
        <dbReference type="ARBA" id="ARBA00022769"/>
    </source>
</evidence>
<dbReference type="RefSeq" id="WP_407136981.1">
    <property type="nucleotide sequence ID" value="NZ_JBGQPK010000007.1"/>
</dbReference>
<dbReference type="InterPro" id="IPR017871">
    <property type="entry name" value="ABC_transporter-like_CS"/>
</dbReference>
<comment type="similarity">
    <text evidence="14">Belongs to the ABC transporter superfamily. UvrA family.</text>
</comment>
<organism evidence="18 19">
    <name type="scientific">Loigolactobacillus zhaoyuanensis</name>
    <dbReference type="NCBI Taxonomy" id="2486017"/>
    <lineage>
        <taxon>Bacteria</taxon>
        <taxon>Bacillati</taxon>
        <taxon>Bacillota</taxon>
        <taxon>Bacilli</taxon>
        <taxon>Lactobacillales</taxon>
        <taxon>Lactobacillaceae</taxon>
        <taxon>Loigolactobacillus</taxon>
    </lineage>
</organism>
<evidence type="ECO:0000256" key="13">
    <source>
        <dbReference type="ARBA" id="ARBA00023204"/>
    </source>
</evidence>
<reference evidence="18 19" key="1">
    <citation type="submission" date="2024-08" db="EMBL/GenBank/DDBJ databases">
        <authorList>
            <person name="Arias E."/>
        </authorList>
    </citation>
    <scope>NUCLEOTIDE SEQUENCE [LARGE SCALE GENOMIC DNA]</scope>
    <source>
        <strain evidence="18 19">FAM 25317</strain>
    </source>
</reference>
<dbReference type="Gene3D" id="1.20.1580.10">
    <property type="entry name" value="ABC transporter ATPase like domain"/>
    <property type="match status" value="2"/>
</dbReference>
<evidence type="ECO:0000259" key="17">
    <source>
        <dbReference type="Pfam" id="PF17755"/>
    </source>
</evidence>
<keyword evidence="8" id="KW-0863">Zinc-finger</keyword>
<evidence type="ECO:0000313" key="19">
    <source>
        <dbReference type="Proteomes" id="UP001625389"/>
    </source>
</evidence>
<keyword evidence="5" id="KW-0547">Nucleotide-binding</keyword>
<dbReference type="InterPro" id="IPR041552">
    <property type="entry name" value="UvrA_DNA-bd"/>
</dbReference>
<evidence type="ECO:0000256" key="14">
    <source>
        <dbReference type="ARBA" id="ARBA00038000"/>
    </source>
</evidence>
<evidence type="ECO:0000256" key="1">
    <source>
        <dbReference type="ARBA" id="ARBA00004496"/>
    </source>
</evidence>
<dbReference type="Pfam" id="PF17755">
    <property type="entry name" value="UvrA_DNA-bind"/>
    <property type="match status" value="1"/>
</dbReference>
<keyword evidence="12" id="KW-0238">DNA-binding</keyword>
<sequence length="830" mass="89808">MPKNQPTMIEVRGARVNNLKNIDVDIPLHQFIAITGLSGSGKSSLALGVLYAEGARRYLDALSTYTRRRISQAGKADVREVRHLPAALALRQRPNVPNQRSTVGTMTESFNVLRLLFSRLGSHVAPSGQRVAPTLNVAADLPIDAGDGTSFRGPGAERFAFNSLGACPTCHGSGQIRQIVPERLIPDETLTIRNGAVASWRLPGRNFMPLVAQAIGLDIDTPFKDLNAHDREIVLHGEKRKYAINIPSATGKVFHMDNAQFENAFAAVTDSLATTKNERAIQRLNRFYSFATCPTCHGNRFDPQLLTTLVAGKNIADVSAMPLAQLPKFAQTIVPWLPATMHKMGQNLVTEFINSLTPLLELGLDYLTLGRAGMTLSTGELQRIQLSRTLRTATTGVLYVLDEPSIGLHPANVTGLIKIMHALVDQGNSLVVVDHNTHVIAAADTVIEIGPGAGQQGGQILHQGSVAQIKQQSDSLIAPYLTGRAPLLARQPTHDIFGVGDFGCHVTQRYNLHDVTAKFPLNRFSVVTGFSGAGKTTLILDSLVPALQAQLKHELLPAHVDQLHADLQRVVMIDSTPVGKNARSTVATYTGILDRLRKLFAQTSAAKQQHWGVAHFSYNTTQGACPTCKGTGRISLDVQYLPDIDQACPTCHGRRYNPATLSIKWHELTIADILDLSVDQAVPLFARYKSLHHLVLSLQNMGLGYLKLGQATPQLSGGEAQRLKLVAEMGQTQQGTLFIFDEPSVGLHPLDTRTLIHVFDQLLAQAATIITIEHDLDIVANADYVVDVGPRGGAAGGKIVASGTPQQIAADPTSITGKYLAQHLQLFGQD</sequence>
<keyword evidence="19" id="KW-1185">Reference proteome</keyword>
<evidence type="ECO:0000256" key="16">
    <source>
        <dbReference type="ARBA" id="ARBA00042156"/>
    </source>
</evidence>
<dbReference type="PANTHER" id="PTHR43152:SF3">
    <property type="entry name" value="UVRABC SYSTEM PROTEIN A"/>
    <property type="match status" value="1"/>
</dbReference>
<evidence type="ECO:0000256" key="11">
    <source>
        <dbReference type="ARBA" id="ARBA00022881"/>
    </source>
</evidence>
<dbReference type="SUPFAM" id="SSF52540">
    <property type="entry name" value="P-loop containing nucleoside triphosphate hydrolases"/>
    <property type="match status" value="2"/>
</dbReference>
<comment type="caution">
    <text evidence="18">The sequence shown here is derived from an EMBL/GenBank/DDBJ whole genome shotgun (WGS) entry which is preliminary data.</text>
</comment>
<keyword evidence="13" id="KW-0234">DNA repair</keyword>
<keyword evidence="4" id="KW-0677">Repeat</keyword>
<accession>A0ABW8U9N6</accession>
<evidence type="ECO:0000256" key="12">
    <source>
        <dbReference type="ARBA" id="ARBA00023125"/>
    </source>
</evidence>
<proteinExistence type="inferred from homology"/>
<keyword evidence="11" id="KW-0267">Excision nuclease</keyword>
<evidence type="ECO:0000256" key="10">
    <source>
        <dbReference type="ARBA" id="ARBA00022840"/>
    </source>
</evidence>
<evidence type="ECO:0000256" key="6">
    <source>
        <dbReference type="ARBA" id="ARBA00022763"/>
    </source>
</evidence>
<dbReference type="PANTHER" id="PTHR43152">
    <property type="entry name" value="UVRABC SYSTEM PROTEIN A"/>
    <property type="match status" value="1"/>
</dbReference>
<evidence type="ECO:0000256" key="2">
    <source>
        <dbReference type="ARBA" id="ARBA00022490"/>
    </source>
</evidence>
<evidence type="ECO:0000256" key="4">
    <source>
        <dbReference type="ARBA" id="ARBA00022737"/>
    </source>
</evidence>
<dbReference type="InterPro" id="IPR027417">
    <property type="entry name" value="P-loop_NTPase"/>
</dbReference>
<evidence type="ECO:0000313" key="18">
    <source>
        <dbReference type="EMBL" id="MFL2028589.1"/>
    </source>
</evidence>
<evidence type="ECO:0000256" key="9">
    <source>
        <dbReference type="ARBA" id="ARBA00022833"/>
    </source>
</evidence>
<dbReference type="PROSITE" id="PS00211">
    <property type="entry name" value="ABC_TRANSPORTER_1"/>
    <property type="match status" value="1"/>
</dbReference>
<dbReference type="EMBL" id="JBGQPK010000007">
    <property type="protein sequence ID" value="MFL2028589.1"/>
    <property type="molecule type" value="Genomic_DNA"/>
</dbReference>
<evidence type="ECO:0000256" key="15">
    <source>
        <dbReference type="ARBA" id="ARBA00039316"/>
    </source>
</evidence>
<evidence type="ECO:0000256" key="5">
    <source>
        <dbReference type="ARBA" id="ARBA00022741"/>
    </source>
</evidence>